<feature type="compositionally biased region" description="Low complexity" evidence="6">
    <location>
        <begin position="397"/>
        <end position="409"/>
    </location>
</feature>
<feature type="domain" description="PBZ-type" evidence="7">
    <location>
        <begin position="21"/>
        <end position="45"/>
    </location>
</feature>
<feature type="region of interest" description="Disordered" evidence="6">
    <location>
        <begin position="41"/>
        <end position="72"/>
    </location>
</feature>
<dbReference type="GO" id="GO:0006974">
    <property type="term" value="P:DNA damage response"/>
    <property type="evidence" value="ECO:0007669"/>
    <property type="project" value="InterPro"/>
</dbReference>
<evidence type="ECO:0000256" key="4">
    <source>
        <dbReference type="ARBA" id="ARBA00022454"/>
    </source>
</evidence>
<feature type="region of interest" description="Disordered" evidence="6">
    <location>
        <begin position="1"/>
        <end position="26"/>
    </location>
</feature>
<feature type="compositionally biased region" description="Basic and acidic residues" evidence="6">
    <location>
        <begin position="41"/>
        <end position="50"/>
    </location>
</feature>
<keyword evidence="5" id="KW-0539">Nucleus</keyword>
<dbReference type="KEGG" id="goe:100907225"/>
<dbReference type="Proteomes" id="UP000694867">
    <property type="component" value="Unplaced"/>
</dbReference>
<dbReference type="Pfam" id="PF10283">
    <property type="entry name" value="zf-CCHH"/>
    <property type="match status" value="1"/>
</dbReference>
<dbReference type="GO" id="GO:0005634">
    <property type="term" value="C:nucleus"/>
    <property type="evidence" value="ECO:0007669"/>
    <property type="project" value="UniProtKB-SubCell"/>
</dbReference>
<comment type="subcellular location">
    <subcellularLocation>
        <location evidence="2">Chromosome</location>
    </subcellularLocation>
    <subcellularLocation>
        <location evidence="1">Nucleus</location>
    </subcellularLocation>
</comment>
<feature type="compositionally biased region" description="Polar residues" evidence="6">
    <location>
        <begin position="51"/>
        <end position="61"/>
    </location>
</feature>
<feature type="region of interest" description="Disordered" evidence="6">
    <location>
        <begin position="395"/>
        <end position="417"/>
    </location>
</feature>
<keyword evidence="4" id="KW-0158">Chromosome</keyword>
<evidence type="ECO:0000256" key="1">
    <source>
        <dbReference type="ARBA" id="ARBA00004123"/>
    </source>
</evidence>
<accession>A0AAJ7SEV1</accession>
<sequence>MTTEASSSKRTSDEIKEESDKPLCKFGPLCYRKNPAHLREFAHPNRKAEATRSSPKASPVSNPAKKLKISPPLVPEPQHADAAFLQECYETPFPEDFFDLWNFCKALNPGNPREALVPLVNYRLIGPFDALALKDCVDKTDKKSFNLHCRYYYDPPEFQTLMVEVGTDNHYGYFRDDPNDFPVFVANSQLSRKDIHPWKLVIVGANLMQTVNILLKDRIKECAADSEQKTILTEQLAKVTALSQNKHFVSYKSKRKTRALGSCLHHVGMVVPYEDKTQVGYRPLPVSNVELRKMMQCVDNASEASLVEALTPIQNIVTLVNFANDECDYGMGLELGLDLFLFGSPHLHKTALFLLGNAYMLLERPKFLEILKDHIENRRKDGLEYLKLIPNCELKNSGESSDSPAESSSVPLQEPFP</sequence>
<dbReference type="PANTHER" id="PTHR13386:SF1">
    <property type="entry name" value="HISTONE PARYLATION FACTOR 1"/>
    <property type="match status" value="1"/>
</dbReference>
<evidence type="ECO:0000256" key="2">
    <source>
        <dbReference type="ARBA" id="ARBA00004286"/>
    </source>
</evidence>
<dbReference type="GO" id="GO:0072572">
    <property type="term" value="F:poly-ADP-D-ribose binding"/>
    <property type="evidence" value="ECO:0007669"/>
    <property type="project" value="TreeGrafter"/>
</dbReference>
<comment type="similarity">
    <text evidence="3">Belongs to the HPF1 family.</text>
</comment>
<dbReference type="InterPro" id="IPR019406">
    <property type="entry name" value="APLF_PBZ"/>
</dbReference>
<proteinExistence type="inferred from homology"/>
<dbReference type="GeneID" id="100907225"/>
<reference evidence="9" key="1">
    <citation type="submission" date="2025-08" db="UniProtKB">
        <authorList>
            <consortium name="RefSeq"/>
        </authorList>
    </citation>
    <scope>IDENTIFICATION</scope>
</reference>
<dbReference type="GO" id="GO:0005694">
    <property type="term" value="C:chromosome"/>
    <property type="evidence" value="ECO:0007669"/>
    <property type="project" value="UniProtKB-SubCell"/>
</dbReference>
<name>A0AAJ7SEV1_9ACAR</name>
<dbReference type="InterPro" id="IPR019361">
    <property type="entry name" value="HPF1"/>
</dbReference>
<dbReference type="PANTHER" id="PTHR13386">
    <property type="entry name" value="HISTONE PARYLATION FACTOR 1"/>
    <property type="match status" value="1"/>
</dbReference>
<dbReference type="RefSeq" id="XP_028967209.1">
    <property type="nucleotide sequence ID" value="XM_029111376.1"/>
</dbReference>
<dbReference type="AlphaFoldDB" id="A0AAJ7SEV1"/>
<dbReference type="GO" id="GO:0042393">
    <property type="term" value="F:histone binding"/>
    <property type="evidence" value="ECO:0007669"/>
    <property type="project" value="InterPro"/>
</dbReference>
<evidence type="ECO:0000256" key="5">
    <source>
        <dbReference type="ARBA" id="ARBA00023242"/>
    </source>
</evidence>
<evidence type="ECO:0000313" key="9">
    <source>
        <dbReference type="RefSeq" id="XP_028967209.1"/>
    </source>
</evidence>
<dbReference type="CTD" id="54969"/>
<evidence type="ECO:0000256" key="6">
    <source>
        <dbReference type="SAM" id="MobiDB-lite"/>
    </source>
</evidence>
<evidence type="ECO:0000259" key="7">
    <source>
        <dbReference type="Pfam" id="PF10283"/>
    </source>
</evidence>
<gene>
    <name evidence="9" type="primary">LOC100907225</name>
</gene>
<organism evidence="8 9">
    <name type="scientific">Galendromus occidentalis</name>
    <name type="common">western predatory mite</name>
    <dbReference type="NCBI Taxonomy" id="34638"/>
    <lineage>
        <taxon>Eukaryota</taxon>
        <taxon>Metazoa</taxon>
        <taxon>Ecdysozoa</taxon>
        <taxon>Arthropoda</taxon>
        <taxon>Chelicerata</taxon>
        <taxon>Arachnida</taxon>
        <taxon>Acari</taxon>
        <taxon>Parasitiformes</taxon>
        <taxon>Mesostigmata</taxon>
        <taxon>Gamasina</taxon>
        <taxon>Phytoseioidea</taxon>
        <taxon>Phytoseiidae</taxon>
        <taxon>Typhlodrominae</taxon>
        <taxon>Galendromus</taxon>
    </lineage>
</organism>
<evidence type="ECO:0000256" key="3">
    <source>
        <dbReference type="ARBA" id="ARBA00010803"/>
    </source>
</evidence>
<feature type="compositionally biased region" description="Basic and acidic residues" evidence="6">
    <location>
        <begin position="10"/>
        <end position="23"/>
    </location>
</feature>
<dbReference type="Pfam" id="PF10228">
    <property type="entry name" value="HPF1"/>
    <property type="match status" value="1"/>
</dbReference>
<evidence type="ECO:0000313" key="8">
    <source>
        <dbReference type="Proteomes" id="UP000694867"/>
    </source>
</evidence>
<keyword evidence="8" id="KW-1185">Reference proteome</keyword>
<protein>
    <submittedName>
        <fullName evidence="9">Histone PARylation factor 1</fullName>
    </submittedName>
</protein>